<evidence type="ECO:0000313" key="1">
    <source>
        <dbReference type="EMBL" id="QJA55210.1"/>
    </source>
</evidence>
<dbReference type="AlphaFoldDB" id="A0A6H2A6Z3"/>
<dbReference type="EMBL" id="MT144577">
    <property type="protein sequence ID" value="QJA55210.1"/>
    <property type="molecule type" value="Genomic_DNA"/>
</dbReference>
<sequence length="82" mass="9141">MPDKMFVTVWGLQQAEIEAHCFGYCGKVIFGLLMDEQLGGLSRCFEANCPFVETEMSEPFGEANGTTAYLRKLTAAERPTKE</sequence>
<reference evidence="1" key="1">
    <citation type="submission" date="2020-03" db="EMBL/GenBank/DDBJ databases">
        <title>The deep terrestrial virosphere.</title>
        <authorList>
            <person name="Holmfeldt K."/>
            <person name="Nilsson E."/>
            <person name="Simone D."/>
            <person name="Lopez-Fernandez M."/>
            <person name="Wu X."/>
            <person name="de Brujin I."/>
            <person name="Lundin D."/>
            <person name="Andersson A."/>
            <person name="Bertilsson S."/>
            <person name="Dopson M."/>
        </authorList>
    </citation>
    <scope>NUCLEOTIDE SEQUENCE</scope>
    <source>
        <strain evidence="1">TM448A07712</strain>
    </source>
</reference>
<accession>A0A6H2A6Z3</accession>
<organism evidence="1">
    <name type="scientific">viral metagenome</name>
    <dbReference type="NCBI Taxonomy" id="1070528"/>
    <lineage>
        <taxon>unclassified sequences</taxon>
        <taxon>metagenomes</taxon>
        <taxon>organismal metagenomes</taxon>
    </lineage>
</organism>
<name>A0A6H2A6Z3_9ZZZZ</name>
<protein>
    <submittedName>
        <fullName evidence="1">Uncharacterized protein</fullName>
    </submittedName>
</protein>
<gene>
    <name evidence="1" type="ORF">TM448A07712_0010</name>
</gene>
<proteinExistence type="predicted"/>